<feature type="domain" description="F-box" evidence="2">
    <location>
        <begin position="59"/>
        <end position="105"/>
    </location>
</feature>
<sequence length="316" mass="35699">MIGVRPLRLLVSDADEIQRERGIDEREAIRRQQPSAAAAREGNKRRRRRNDPAIEETPTLHLFVYDADAWTEVAKYLNGRDLVRLSLVNRWFNRLIAEQSIWKHAFLRDLHVPPPSHVSFPWNRLYASAFDGSHAYTFRQGDSHIDWVRIGAFYFDSTVALLSEKLPPPRKLPRPEDDPVKTIEAAGTCLLTNARSGIWIADLQLVRCPVCNLSTCEGTMQVLDTRHAELFLEEGFKDGSWVYEDIGSHRIEEPSAAAAAAIFDVKHLAGPCTAGVLDAKAWMGKQDDWQPKARLSLHAVAVNTNLQPNQGDQTFE</sequence>
<protein>
    <submittedName>
        <fullName evidence="3">F-box protein</fullName>
    </submittedName>
</protein>
<name>A0AAQ3Q5U4_9LILI</name>
<dbReference type="Gene3D" id="1.20.1280.50">
    <property type="match status" value="1"/>
</dbReference>
<dbReference type="PANTHER" id="PTHR47149:SF1">
    <property type="entry name" value="F-BOX PROTEIN RMF"/>
    <property type="match status" value="1"/>
</dbReference>
<evidence type="ECO:0000313" key="3">
    <source>
        <dbReference type="EMBL" id="WOK97192.1"/>
    </source>
</evidence>
<dbReference type="InterPro" id="IPR036047">
    <property type="entry name" value="F-box-like_dom_sf"/>
</dbReference>
<evidence type="ECO:0000256" key="1">
    <source>
        <dbReference type="SAM" id="MobiDB-lite"/>
    </source>
</evidence>
<dbReference type="PROSITE" id="PS50181">
    <property type="entry name" value="FBOX"/>
    <property type="match status" value="1"/>
</dbReference>
<dbReference type="PANTHER" id="PTHR47149">
    <property type="entry name" value="F-BOX PROTEIN RMF"/>
    <property type="match status" value="1"/>
</dbReference>
<dbReference type="Pfam" id="PF12937">
    <property type="entry name" value="F-box-like"/>
    <property type="match status" value="1"/>
</dbReference>
<dbReference type="InterPro" id="IPR001810">
    <property type="entry name" value="F-box_dom"/>
</dbReference>
<dbReference type="GO" id="GO:0061458">
    <property type="term" value="P:reproductive system development"/>
    <property type="evidence" value="ECO:0007669"/>
    <property type="project" value="TreeGrafter"/>
</dbReference>
<dbReference type="AlphaFoldDB" id="A0AAQ3Q5U4"/>
<feature type="region of interest" description="Disordered" evidence="1">
    <location>
        <begin position="23"/>
        <end position="51"/>
    </location>
</feature>
<dbReference type="Proteomes" id="UP001327560">
    <property type="component" value="Chromosome 2"/>
</dbReference>
<dbReference type="GO" id="GO:0005634">
    <property type="term" value="C:nucleus"/>
    <property type="evidence" value="ECO:0007669"/>
    <property type="project" value="TreeGrafter"/>
</dbReference>
<evidence type="ECO:0000259" key="2">
    <source>
        <dbReference type="PROSITE" id="PS50181"/>
    </source>
</evidence>
<keyword evidence="4" id="KW-1185">Reference proteome</keyword>
<accession>A0AAQ3Q5U4</accession>
<reference evidence="3 4" key="1">
    <citation type="submission" date="2023-10" db="EMBL/GenBank/DDBJ databases">
        <title>Chromosome-scale genome assembly provides insights into flower coloration mechanisms of Canna indica.</title>
        <authorList>
            <person name="Li C."/>
        </authorList>
    </citation>
    <scope>NUCLEOTIDE SEQUENCE [LARGE SCALE GENOMIC DNA]</scope>
    <source>
        <tissue evidence="3">Flower</tissue>
    </source>
</reference>
<proteinExistence type="predicted"/>
<evidence type="ECO:0000313" key="4">
    <source>
        <dbReference type="Proteomes" id="UP001327560"/>
    </source>
</evidence>
<dbReference type="EMBL" id="CP136891">
    <property type="protein sequence ID" value="WOK97192.1"/>
    <property type="molecule type" value="Genomic_DNA"/>
</dbReference>
<dbReference type="SUPFAM" id="SSF81383">
    <property type="entry name" value="F-box domain"/>
    <property type="match status" value="1"/>
</dbReference>
<organism evidence="3 4">
    <name type="scientific">Canna indica</name>
    <name type="common">Indian-shot</name>
    <dbReference type="NCBI Taxonomy" id="4628"/>
    <lineage>
        <taxon>Eukaryota</taxon>
        <taxon>Viridiplantae</taxon>
        <taxon>Streptophyta</taxon>
        <taxon>Embryophyta</taxon>
        <taxon>Tracheophyta</taxon>
        <taxon>Spermatophyta</taxon>
        <taxon>Magnoliopsida</taxon>
        <taxon>Liliopsida</taxon>
        <taxon>Zingiberales</taxon>
        <taxon>Cannaceae</taxon>
        <taxon>Canna</taxon>
    </lineage>
</organism>
<gene>
    <name evidence="3" type="ORF">Cni_G05900</name>
</gene>